<evidence type="ECO:0000313" key="2">
    <source>
        <dbReference type="Proteomes" id="UP001500418"/>
    </source>
</evidence>
<keyword evidence="2" id="KW-1185">Reference proteome</keyword>
<evidence type="ECO:0000313" key="1">
    <source>
        <dbReference type="EMBL" id="GAA0914264.1"/>
    </source>
</evidence>
<protein>
    <submittedName>
        <fullName evidence="1">Uncharacterized protein</fullName>
    </submittedName>
</protein>
<gene>
    <name evidence="1" type="ORF">GCM10009575_000090</name>
</gene>
<sequence length="88" mass="8801">MEYDVDGPAGPVVAWADEGVGQGFLDDAVDGQLHAAAECGEVAHGAVGDVQSRGADAGQEGVQVAGAGLRAERLLAVLFLAQDAQDAP</sequence>
<name>A0ABN1NQQ0_9ACTN</name>
<proteinExistence type="predicted"/>
<organism evidence="1 2">
    <name type="scientific">Streptomyces rhizosphaericus</name>
    <dbReference type="NCBI Taxonomy" id="114699"/>
    <lineage>
        <taxon>Bacteria</taxon>
        <taxon>Bacillati</taxon>
        <taxon>Actinomycetota</taxon>
        <taxon>Actinomycetes</taxon>
        <taxon>Kitasatosporales</taxon>
        <taxon>Streptomycetaceae</taxon>
        <taxon>Streptomyces</taxon>
        <taxon>Streptomyces violaceusniger group</taxon>
    </lineage>
</organism>
<reference evidence="1 2" key="1">
    <citation type="journal article" date="2019" name="Int. J. Syst. Evol. Microbiol.">
        <title>The Global Catalogue of Microorganisms (GCM) 10K type strain sequencing project: providing services to taxonomists for standard genome sequencing and annotation.</title>
        <authorList>
            <consortium name="The Broad Institute Genomics Platform"/>
            <consortium name="The Broad Institute Genome Sequencing Center for Infectious Disease"/>
            <person name="Wu L."/>
            <person name="Ma J."/>
        </authorList>
    </citation>
    <scope>NUCLEOTIDE SEQUENCE [LARGE SCALE GENOMIC DNA]</scope>
    <source>
        <strain evidence="1 2">JCM 11444</strain>
    </source>
</reference>
<comment type="caution">
    <text evidence="1">The sequence shown here is derived from an EMBL/GenBank/DDBJ whole genome shotgun (WGS) entry which is preliminary data.</text>
</comment>
<accession>A0ABN1NQQ0</accession>
<dbReference type="Proteomes" id="UP001500418">
    <property type="component" value="Unassembled WGS sequence"/>
</dbReference>
<dbReference type="EMBL" id="BAAAID010000001">
    <property type="protein sequence ID" value="GAA0914264.1"/>
    <property type="molecule type" value="Genomic_DNA"/>
</dbReference>